<dbReference type="EMBL" id="CP121464">
    <property type="protein sequence ID" value="WFR78878.1"/>
    <property type="molecule type" value="Genomic_DNA"/>
</dbReference>
<protein>
    <submittedName>
        <fullName evidence="2">GNAT family N-acetyltransferase</fullName>
    </submittedName>
</protein>
<feature type="domain" description="N-acetyltransferase" evidence="1">
    <location>
        <begin position="17"/>
        <end position="178"/>
    </location>
</feature>
<dbReference type="InterPro" id="IPR016181">
    <property type="entry name" value="Acyl_CoA_acyltransferase"/>
</dbReference>
<organism evidence="2 3">
    <name type="scientific">Janthinobacterium rivuli</name>
    <dbReference type="NCBI Taxonomy" id="2751478"/>
    <lineage>
        <taxon>Bacteria</taxon>
        <taxon>Pseudomonadati</taxon>
        <taxon>Pseudomonadota</taxon>
        <taxon>Betaproteobacteria</taxon>
        <taxon>Burkholderiales</taxon>
        <taxon>Oxalobacteraceae</taxon>
        <taxon>Janthinobacterium</taxon>
    </lineage>
</organism>
<dbReference type="InterPro" id="IPR000182">
    <property type="entry name" value="GNAT_dom"/>
</dbReference>
<dbReference type="InterPro" id="IPR051531">
    <property type="entry name" value="N-acetyltransferase"/>
</dbReference>
<accession>A0ABY8I440</accession>
<dbReference type="PROSITE" id="PS51186">
    <property type="entry name" value="GNAT"/>
    <property type="match status" value="1"/>
</dbReference>
<dbReference type="SUPFAM" id="SSF55729">
    <property type="entry name" value="Acyl-CoA N-acyltransferases (Nat)"/>
    <property type="match status" value="1"/>
</dbReference>
<evidence type="ECO:0000313" key="3">
    <source>
        <dbReference type="Proteomes" id="UP001219584"/>
    </source>
</evidence>
<dbReference type="PANTHER" id="PTHR43792">
    <property type="entry name" value="GNAT FAMILY, PUTATIVE (AFU_ORTHOLOGUE AFUA_3G00765)-RELATED-RELATED"/>
    <property type="match status" value="1"/>
</dbReference>
<proteinExistence type="predicted"/>
<name>A0ABY8I440_9BURK</name>
<reference evidence="2 3" key="1">
    <citation type="submission" date="2023-04" db="EMBL/GenBank/DDBJ databases">
        <title>Nanopore sequencing of Janthinobacterium from water.</title>
        <authorList>
            <person name="Ciuchcinski K."/>
            <person name="Rokowska A."/>
            <person name="Dziewit L."/>
        </authorList>
    </citation>
    <scope>NUCLEOTIDE SEQUENCE [LARGE SCALE GENOMIC DNA]</scope>
    <source>
        <strain evidence="2 3">DEMB2</strain>
    </source>
</reference>
<dbReference type="Pfam" id="PF13302">
    <property type="entry name" value="Acetyltransf_3"/>
    <property type="match status" value="1"/>
</dbReference>
<evidence type="ECO:0000313" key="2">
    <source>
        <dbReference type="EMBL" id="WFR78878.1"/>
    </source>
</evidence>
<dbReference type="Gene3D" id="3.40.630.30">
    <property type="match status" value="1"/>
</dbReference>
<dbReference type="Proteomes" id="UP001219584">
    <property type="component" value="Chromosome"/>
</dbReference>
<keyword evidence="3" id="KW-1185">Reference proteome</keyword>
<dbReference type="RefSeq" id="WP_255206112.1">
    <property type="nucleotide sequence ID" value="NZ_CP121464.1"/>
</dbReference>
<dbReference type="PANTHER" id="PTHR43792:SF1">
    <property type="entry name" value="N-ACETYLTRANSFERASE DOMAIN-CONTAINING PROTEIN"/>
    <property type="match status" value="1"/>
</dbReference>
<evidence type="ECO:0000259" key="1">
    <source>
        <dbReference type="PROSITE" id="PS51186"/>
    </source>
</evidence>
<dbReference type="CDD" id="cd04301">
    <property type="entry name" value="NAT_SF"/>
    <property type="match status" value="1"/>
</dbReference>
<gene>
    <name evidence="2" type="ORF">P9875_24785</name>
</gene>
<sequence length="180" mass="20177">MSGAATEPMTVIETPRLRLRTATLDDAAFYMELVNDPSWIANIGQRNIHTLEAARAALETGPMAQFRAHGYSLYIVERRSDGAPVGMAGLVRRDSLPGPDIGYAVRPAYWGQGYAWEATAAIVQHAQQVLRLRTLYGITSQQNQASINLLNKLGLRFERFSRLPPEGRETNIYRKDFRLD</sequence>